<dbReference type="GeneID" id="93566198"/>
<reference evidence="1 2" key="1">
    <citation type="journal article" date="2017" name="Int. J. Syst. Evol. Microbiol.">
        <title>Rouxiella badensis sp. nov. and Rouxiella silvae sp. nov. isolated from peat bog soil in Germany and emendation of the genus description.</title>
        <authorList>
            <person name="Le Fleche-Mateos A."/>
            <person name="Kugler J.H."/>
            <person name="Hansen S.H."/>
            <person name="Syldatk C."/>
            <person name="Hausmann R."/>
            <person name="Lomprez F."/>
            <person name="Vandenbogaert M."/>
            <person name="Manuguerra J.C."/>
            <person name="Grimont P.A."/>
        </authorList>
    </citation>
    <scope>NUCLEOTIDE SEQUENCE [LARGE SCALE GENOMIC DNA]</scope>
    <source>
        <strain evidence="1 2">DSM 100043</strain>
    </source>
</reference>
<evidence type="ECO:0000313" key="1">
    <source>
        <dbReference type="EMBL" id="ORJ23746.1"/>
    </source>
</evidence>
<proteinExistence type="predicted"/>
<name>A0A1X0WAE2_9GAMM</name>
<organism evidence="1 2">
    <name type="scientific">Rouxiella badensis</name>
    <dbReference type="NCBI Taxonomy" id="1646377"/>
    <lineage>
        <taxon>Bacteria</taxon>
        <taxon>Pseudomonadati</taxon>
        <taxon>Pseudomonadota</taxon>
        <taxon>Gammaproteobacteria</taxon>
        <taxon>Enterobacterales</taxon>
        <taxon>Yersiniaceae</taxon>
        <taxon>Rouxiella</taxon>
    </lineage>
</organism>
<accession>A0A1X0WAE2</accession>
<dbReference type="STRING" id="1646377.BS640_19610"/>
<dbReference type="AlphaFoldDB" id="A0A1X0WAE2"/>
<keyword evidence="2" id="KW-1185">Reference proteome</keyword>
<comment type="caution">
    <text evidence="1">The sequence shown here is derived from an EMBL/GenBank/DDBJ whole genome shotgun (WGS) entry which is preliminary data.</text>
</comment>
<protein>
    <submittedName>
        <fullName evidence="1">Uncharacterized protein</fullName>
    </submittedName>
</protein>
<gene>
    <name evidence="1" type="ORF">BS640_19610</name>
</gene>
<evidence type="ECO:0000313" key="2">
    <source>
        <dbReference type="Proteomes" id="UP000192536"/>
    </source>
</evidence>
<dbReference type="RefSeq" id="WP_017490971.1">
    <property type="nucleotide sequence ID" value="NZ_CAUQAZ010000194.1"/>
</dbReference>
<dbReference type="EMBL" id="MRWE01000043">
    <property type="protein sequence ID" value="ORJ23746.1"/>
    <property type="molecule type" value="Genomic_DNA"/>
</dbReference>
<dbReference type="Proteomes" id="UP000192536">
    <property type="component" value="Unassembled WGS sequence"/>
</dbReference>
<sequence>MADIIDQAMEEFEHHLNAAIANRAKPVPPSLICKNGDCGQPSLNGTRYCSCECREDHEKEVWSIKNRKISR</sequence>